<dbReference type="EMBL" id="JACGWN010000009">
    <property type="protein sequence ID" value="KAL0433251.1"/>
    <property type="molecule type" value="Genomic_DNA"/>
</dbReference>
<dbReference type="Pfam" id="PF14392">
    <property type="entry name" value="zf-CCHC_4"/>
    <property type="match status" value="1"/>
</dbReference>
<dbReference type="PROSITE" id="PS50158">
    <property type="entry name" value="ZF_CCHC"/>
    <property type="match status" value="1"/>
</dbReference>
<proteinExistence type="predicted"/>
<feature type="chain" id="PRO_5043699777" description="CCHC-type domain-containing protein" evidence="2">
    <location>
        <begin position="25"/>
        <end position="173"/>
    </location>
</feature>
<protein>
    <recommendedName>
        <fullName evidence="3">CCHC-type domain-containing protein</fullName>
    </recommendedName>
</protein>
<dbReference type="InterPro" id="IPR025836">
    <property type="entry name" value="Zn_knuckle_CX2CX4HX4C"/>
</dbReference>
<sequence length="173" mass="18970">MCIRVALNVTLSLLLALRICTGMGEEFVVTFTYERLENFCYLCGMLGHITRYCNECFVDGFIDPVDDTPYGPWLRASPRDWVSNKARSYAGSTSPTMRCSPGWSNHAGGGSFENLVRARHVNEVIGEEGGSASQNLGAREVDANDFDNLPSQQFDGTIQRCPLGLASSDSLES</sequence>
<keyword evidence="2" id="KW-0732">Signal</keyword>
<reference evidence="4" key="2">
    <citation type="journal article" date="2024" name="Plant">
        <title>Genomic evolution and insights into agronomic trait innovations of Sesamum species.</title>
        <authorList>
            <person name="Miao H."/>
            <person name="Wang L."/>
            <person name="Qu L."/>
            <person name="Liu H."/>
            <person name="Sun Y."/>
            <person name="Le M."/>
            <person name="Wang Q."/>
            <person name="Wei S."/>
            <person name="Zheng Y."/>
            <person name="Lin W."/>
            <person name="Duan Y."/>
            <person name="Cao H."/>
            <person name="Xiong S."/>
            <person name="Wang X."/>
            <person name="Wei L."/>
            <person name="Li C."/>
            <person name="Ma Q."/>
            <person name="Ju M."/>
            <person name="Zhao R."/>
            <person name="Li G."/>
            <person name="Mu C."/>
            <person name="Tian Q."/>
            <person name="Mei H."/>
            <person name="Zhang T."/>
            <person name="Gao T."/>
            <person name="Zhang H."/>
        </authorList>
    </citation>
    <scope>NUCLEOTIDE SEQUENCE</scope>
    <source>
        <strain evidence="4">KEN1</strain>
    </source>
</reference>
<reference evidence="4" key="1">
    <citation type="submission" date="2020-06" db="EMBL/GenBank/DDBJ databases">
        <authorList>
            <person name="Li T."/>
            <person name="Hu X."/>
            <person name="Zhang T."/>
            <person name="Song X."/>
            <person name="Zhang H."/>
            <person name="Dai N."/>
            <person name="Sheng W."/>
            <person name="Hou X."/>
            <person name="Wei L."/>
        </authorList>
    </citation>
    <scope>NUCLEOTIDE SEQUENCE</scope>
    <source>
        <strain evidence="4">KEN1</strain>
        <tissue evidence="4">Leaf</tissue>
    </source>
</reference>
<feature type="domain" description="CCHC-type" evidence="3">
    <location>
        <begin position="40"/>
        <end position="55"/>
    </location>
</feature>
<evidence type="ECO:0000256" key="1">
    <source>
        <dbReference type="PROSITE-ProRule" id="PRU00047"/>
    </source>
</evidence>
<keyword evidence="1" id="KW-0863">Zinc-finger</keyword>
<evidence type="ECO:0000313" key="4">
    <source>
        <dbReference type="EMBL" id="KAL0433251.1"/>
    </source>
</evidence>
<dbReference type="AlphaFoldDB" id="A0AAW2VWF6"/>
<feature type="signal peptide" evidence="2">
    <location>
        <begin position="1"/>
        <end position="24"/>
    </location>
</feature>
<evidence type="ECO:0000256" key="2">
    <source>
        <dbReference type="SAM" id="SignalP"/>
    </source>
</evidence>
<gene>
    <name evidence="4" type="ORF">Slati_2659400</name>
</gene>
<name>A0AAW2VWF6_9LAMI</name>
<keyword evidence="1" id="KW-0479">Metal-binding</keyword>
<dbReference type="GO" id="GO:0003676">
    <property type="term" value="F:nucleic acid binding"/>
    <property type="evidence" value="ECO:0007669"/>
    <property type="project" value="InterPro"/>
</dbReference>
<organism evidence="4">
    <name type="scientific">Sesamum latifolium</name>
    <dbReference type="NCBI Taxonomy" id="2727402"/>
    <lineage>
        <taxon>Eukaryota</taxon>
        <taxon>Viridiplantae</taxon>
        <taxon>Streptophyta</taxon>
        <taxon>Embryophyta</taxon>
        <taxon>Tracheophyta</taxon>
        <taxon>Spermatophyta</taxon>
        <taxon>Magnoliopsida</taxon>
        <taxon>eudicotyledons</taxon>
        <taxon>Gunneridae</taxon>
        <taxon>Pentapetalae</taxon>
        <taxon>asterids</taxon>
        <taxon>lamiids</taxon>
        <taxon>Lamiales</taxon>
        <taxon>Pedaliaceae</taxon>
        <taxon>Sesamum</taxon>
    </lineage>
</organism>
<dbReference type="InterPro" id="IPR001878">
    <property type="entry name" value="Znf_CCHC"/>
</dbReference>
<accession>A0AAW2VWF6</accession>
<comment type="caution">
    <text evidence="4">The sequence shown here is derived from an EMBL/GenBank/DDBJ whole genome shotgun (WGS) entry which is preliminary data.</text>
</comment>
<dbReference type="GO" id="GO:0008270">
    <property type="term" value="F:zinc ion binding"/>
    <property type="evidence" value="ECO:0007669"/>
    <property type="project" value="UniProtKB-KW"/>
</dbReference>
<evidence type="ECO:0000259" key="3">
    <source>
        <dbReference type="PROSITE" id="PS50158"/>
    </source>
</evidence>
<keyword evidence="1" id="KW-0862">Zinc</keyword>